<keyword evidence="5" id="KW-1185">Reference proteome</keyword>
<gene>
    <name evidence="4" type="ORF">QJS04_geneDACA021854</name>
</gene>
<comment type="caution">
    <text evidence="4">The sequence shown here is derived from an EMBL/GenBank/DDBJ whole genome shotgun (WGS) entry which is preliminary data.</text>
</comment>
<evidence type="ECO:0008006" key="6">
    <source>
        <dbReference type="Google" id="ProtNLM"/>
    </source>
</evidence>
<dbReference type="GO" id="GO:0051513">
    <property type="term" value="P:regulation of monopolar cell growth"/>
    <property type="evidence" value="ECO:0007669"/>
    <property type="project" value="InterPro"/>
</dbReference>
<feature type="compositionally biased region" description="Basic and acidic residues" evidence="1">
    <location>
        <begin position="189"/>
        <end position="203"/>
    </location>
</feature>
<dbReference type="PANTHER" id="PTHR31680:SF12">
    <property type="entry name" value="OS11G0587300 PROTEIN"/>
    <property type="match status" value="1"/>
</dbReference>
<feature type="compositionally biased region" description="Low complexity" evidence="1">
    <location>
        <begin position="42"/>
        <end position="63"/>
    </location>
</feature>
<evidence type="ECO:0000256" key="1">
    <source>
        <dbReference type="SAM" id="MobiDB-lite"/>
    </source>
</evidence>
<sequence length="661" mass="73355">MKPSVLRVVPDEPHLEKQMGCMAGFFQIFDRHQSVYGSKRFPPSTAVSSTSPSEASEGSPSPSFLKEKTKTVVAATEEPARPSLPLPVLDFKEGMRSSSWKFRESPRLSLDSRVDGKGGLRPREIRISPAPSRAEAEEGDTQRRSPSVVARLMGLEAIPGSNGAAASLRRSASESRVPRDAYRFVSTVDQERSEAVPKRKVEPARAPPPSPPPQHQHQMRKSFFDTQDFFPEKIRAVSMERRMKEEPGRDDLEALKQILEALQLKGLLHSKKSEPLIGHRNFIYDPDRLLFSNTDSPIVVMKPTRPPPSPSPTVSRRGRMKPESPPPPSNPRSRASVTAASRRSPPSYSPPPVRARQQSERTPPSRSTPSDGNARSPSSLARRRQAEPAVQRRSSTAPVCSPRASPRKISPVNRRQSTVRISPDEDEISTISDSSSFSASSLNDSESLKMEEYKEGRRLLERCDRLLHSIAEMTLSADHAKDPEQQPSPVSVLDDSPFLTSSTTPTVRCIDFRDQLEVMSPVGSVESNSTNTPMRIHRKLLSDAAAEILERNRRVSPYEAFTRSRSAAAAAMEVPEMGGLWAEVRRMVAEGVVASSDGDLCEVVRGALKRDLEGRDRWWWDRSGELSELVLGIERLVFKDLIAETIGGLATSARPRRKLFF</sequence>
<feature type="region of interest" description="Disordered" evidence="1">
    <location>
        <begin position="476"/>
        <end position="497"/>
    </location>
</feature>
<evidence type="ECO:0000313" key="4">
    <source>
        <dbReference type="EMBL" id="KAK1267347.1"/>
    </source>
</evidence>
<name>A0AAV9ATH8_ACOGR</name>
<feature type="compositionally biased region" description="Low complexity" evidence="1">
    <location>
        <begin position="331"/>
        <end position="346"/>
    </location>
</feature>
<dbReference type="InterPro" id="IPR033334">
    <property type="entry name" value="LNG1/2"/>
</dbReference>
<dbReference type="EMBL" id="JAUJYN010000007">
    <property type="protein sequence ID" value="KAK1267347.1"/>
    <property type="molecule type" value="Genomic_DNA"/>
</dbReference>
<dbReference type="InterPro" id="IPR025486">
    <property type="entry name" value="DUF4378"/>
</dbReference>
<feature type="region of interest" description="Disordered" evidence="1">
    <location>
        <begin position="39"/>
        <end position="147"/>
    </location>
</feature>
<proteinExistence type="predicted"/>
<feature type="compositionally biased region" description="Basic and acidic residues" evidence="1">
    <location>
        <begin position="134"/>
        <end position="143"/>
    </location>
</feature>
<evidence type="ECO:0000259" key="3">
    <source>
        <dbReference type="Pfam" id="PF14383"/>
    </source>
</evidence>
<dbReference type="InterPro" id="IPR032795">
    <property type="entry name" value="DUF3741-assoc"/>
</dbReference>
<feature type="region of interest" description="Disordered" evidence="1">
    <location>
        <begin position="298"/>
        <end position="447"/>
    </location>
</feature>
<dbReference type="Proteomes" id="UP001179952">
    <property type="component" value="Unassembled WGS sequence"/>
</dbReference>
<feature type="domain" description="DUF4378" evidence="2">
    <location>
        <begin position="523"/>
        <end position="644"/>
    </location>
</feature>
<protein>
    <recommendedName>
        <fullName evidence="6">DUF4378 domain-containing protein</fullName>
    </recommendedName>
</protein>
<feature type="region of interest" description="Disordered" evidence="1">
    <location>
        <begin position="186"/>
        <end position="219"/>
    </location>
</feature>
<dbReference type="AlphaFoldDB" id="A0AAV9ATH8"/>
<feature type="compositionally biased region" description="Low complexity" evidence="1">
    <location>
        <begin position="429"/>
        <end position="445"/>
    </location>
</feature>
<dbReference type="Pfam" id="PF14383">
    <property type="entry name" value="VARLMGL"/>
    <property type="match status" value="1"/>
</dbReference>
<evidence type="ECO:0000313" key="5">
    <source>
        <dbReference type="Proteomes" id="UP001179952"/>
    </source>
</evidence>
<dbReference type="Pfam" id="PF14309">
    <property type="entry name" value="DUF4378"/>
    <property type="match status" value="1"/>
</dbReference>
<feature type="domain" description="DUF3741" evidence="3">
    <location>
        <begin position="137"/>
        <end position="162"/>
    </location>
</feature>
<reference evidence="4" key="2">
    <citation type="submission" date="2023-06" db="EMBL/GenBank/DDBJ databases">
        <authorList>
            <person name="Ma L."/>
            <person name="Liu K.-W."/>
            <person name="Li Z."/>
            <person name="Hsiao Y.-Y."/>
            <person name="Qi Y."/>
            <person name="Fu T."/>
            <person name="Tang G."/>
            <person name="Zhang D."/>
            <person name="Sun W.-H."/>
            <person name="Liu D.-K."/>
            <person name="Li Y."/>
            <person name="Chen G.-Z."/>
            <person name="Liu X.-D."/>
            <person name="Liao X.-Y."/>
            <person name="Jiang Y.-T."/>
            <person name="Yu X."/>
            <person name="Hao Y."/>
            <person name="Huang J."/>
            <person name="Zhao X.-W."/>
            <person name="Ke S."/>
            <person name="Chen Y.-Y."/>
            <person name="Wu W.-L."/>
            <person name="Hsu J.-L."/>
            <person name="Lin Y.-F."/>
            <person name="Huang M.-D."/>
            <person name="Li C.-Y."/>
            <person name="Huang L."/>
            <person name="Wang Z.-W."/>
            <person name="Zhao X."/>
            <person name="Zhong W.-Y."/>
            <person name="Peng D.-H."/>
            <person name="Ahmad S."/>
            <person name="Lan S."/>
            <person name="Zhang J.-S."/>
            <person name="Tsai W.-C."/>
            <person name="Van De Peer Y."/>
            <person name="Liu Z.-J."/>
        </authorList>
    </citation>
    <scope>NUCLEOTIDE SEQUENCE</scope>
    <source>
        <strain evidence="4">SCP</strain>
        <tissue evidence="4">Leaves</tissue>
    </source>
</reference>
<evidence type="ECO:0000259" key="2">
    <source>
        <dbReference type="Pfam" id="PF14309"/>
    </source>
</evidence>
<feature type="compositionally biased region" description="Basic and acidic residues" evidence="1">
    <location>
        <begin position="90"/>
        <end position="126"/>
    </location>
</feature>
<dbReference type="PANTHER" id="PTHR31680">
    <property type="entry name" value="LONGIFOLIA PROTEIN"/>
    <property type="match status" value="1"/>
</dbReference>
<accession>A0AAV9ATH8</accession>
<organism evidence="4 5">
    <name type="scientific">Acorus gramineus</name>
    <name type="common">Dwarf sweet flag</name>
    <dbReference type="NCBI Taxonomy" id="55184"/>
    <lineage>
        <taxon>Eukaryota</taxon>
        <taxon>Viridiplantae</taxon>
        <taxon>Streptophyta</taxon>
        <taxon>Embryophyta</taxon>
        <taxon>Tracheophyta</taxon>
        <taxon>Spermatophyta</taxon>
        <taxon>Magnoliopsida</taxon>
        <taxon>Liliopsida</taxon>
        <taxon>Acoraceae</taxon>
        <taxon>Acorus</taxon>
    </lineage>
</organism>
<reference evidence="4" key="1">
    <citation type="journal article" date="2023" name="Nat. Commun.">
        <title>Diploid and tetraploid genomes of Acorus and the evolution of monocots.</title>
        <authorList>
            <person name="Ma L."/>
            <person name="Liu K.W."/>
            <person name="Li Z."/>
            <person name="Hsiao Y.Y."/>
            <person name="Qi Y."/>
            <person name="Fu T."/>
            <person name="Tang G.D."/>
            <person name="Zhang D."/>
            <person name="Sun W.H."/>
            <person name="Liu D.K."/>
            <person name="Li Y."/>
            <person name="Chen G.Z."/>
            <person name="Liu X.D."/>
            <person name="Liao X.Y."/>
            <person name="Jiang Y.T."/>
            <person name="Yu X."/>
            <person name="Hao Y."/>
            <person name="Huang J."/>
            <person name="Zhao X.W."/>
            <person name="Ke S."/>
            <person name="Chen Y.Y."/>
            <person name="Wu W.L."/>
            <person name="Hsu J.L."/>
            <person name="Lin Y.F."/>
            <person name="Huang M.D."/>
            <person name="Li C.Y."/>
            <person name="Huang L."/>
            <person name="Wang Z.W."/>
            <person name="Zhao X."/>
            <person name="Zhong W.Y."/>
            <person name="Peng D.H."/>
            <person name="Ahmad S."/>
            <person name="Lan S."/>
            <person name="Zhang J.S."/>
            <person name="Tsai W.C."/>
            <person name="Van de Peer Y."/>
            <person name="Liu Z.J."/>
        </authorList>
    </citation>
    <scope>NUCLEOTIDE SEQUENCE</scope>
    <source>
        <strain evidence="4">SCP</strain>
    </source>
</reference>
<feature type="compositionally biased region" description="Low complexity" evidence="1">
    <location>
        <begin position="361"/>
        <end position="370"/>
    </location>
</feature>
<feature type="compositionally biased region" description="Pro residues" evidence="1">
    <location>
        <begin position="205"/>
        <end position="214"/>
    </location>
</feature>